<accession>A0AAW1UJI1</accession>
<dbReference type="EMBL" id="JARQZJ010000064">
    <property type="protein sequence ID" value="KAK9880277.1"/>
    <property type="molecule type" value="Genomic_DNA"/>
</dbReference>
<keyword evidence="2" id="KW-1185">Reference proteome</keyword>
<dbReference type="AlphaFoldDB" id="A0AAW1UJI1"/>
<sequence>MIVYQKQIEYKQKSTSESVLDTLLAKNLSKRLQSSKNDTKKLLDKEDVEQCLNRPSYSKSVKDIPKCQVLECEKCFTVTVDPLGNENRNCRKIDEFNSENSTNEAEIFFEDRLNHNAATISKMLTTNCKPFSSQLSTYNKSTNNDFIFSELSSNKSHDEKKRYPQLKKLLTCKNSQITNISNLLSTTDVSGLQIITKTTHNSHHNILNTITLPNSLKIKKHSRKFKLSTSTNILGINSSGAVNKKTPHFRQKVAVHIGNYNSIQQLTDLGISNLLEKKENPEFSIENFLINLPISRNGLSVIASTLPRLCSEYNRDNGNTNCVNEMINLKWAERNFIFNLTAVNLLKKKLLKNCFNTSVFLSYPRESTINSKYISMKNTQNEIEYSIVNSSIHNSYFGETCSTSFEPAEATECMSESYTLINLWNHSRPSLESFITKKLLYKNERESSTKKRFELHKFGEKAVVILEHIPLIEQMVNSGKKCTCCEFLNLKKKPRRKNKILVAHKQNTTMQKFRKKKKLCDKIENINEIISSKYPIVLLPRIDLSRFTNRRRTKKPEQIMRKENFLNHTCSSKCKCFQSNPVVILIKLDALLLFDKILQNPVNVKSEEDIIDLTDM</sequence>
<protein>
    <submittedName>
        <fullName evidence="1">Uncharacterized protein</fullName>
    </submittedName>
</protein>
<dbReference type="Proteomes" id="UP001431783">
    <property type="component" value="Unassembled WGS sequence"/>
</dbReference>
<organism evidence="1 2">
    <name type="scientific">Henosepilachna vigintioctopunctata</name>
    <dbReference type="NCBI Taxonomy" id="420089"/>
    <lineage>
        <taxon>Eukaryota</taxon>
        <taxon>Metazoa</taxon>
        <taxon>Ecdysozoa</taxon>
        <taxon>Arthropoda</taxon>
        <taxon>Hexapoda</taxon>
        <taxon>Insecta</taxon>
        <taxon>Pterygota</taxon>
        <taxon>Neoptera</taxon>
        <taxon>Endopterygota</taxon>
        <taxon>Coleoptera</taxon>
        <taxon>Polyphaga</taxon>
        <taxon>Cucujiformia</taxon>
        <taxon>Coccinelloidea</taxon>
        <taxon>Coccinellidae</taxon>
        <taxon>Epilachninae</taxon>
        <taxon>Epilachnini</taxon>
        <taxon>Henosepilachna</taxon>
    </lineage>
</organism>
<comment type="caution">
    <text evidence="1">The sequence shown here is derived from an EMBL/GenBank/DDBJ whole genome shotgun (WGS) entry which is preliminary data.</text>
</comment>
<name>A0AAW1UJI1_9CUCU</name>
<gene>
    <name evidence="1" type="ORF">WA026_010149</name>
</gene>
<evidence type="ECO:0000313" key="2">
    <source>
        <dbReference type="Proteomes" id="UP001431783"/>
    </source>
</evidence>
<reference evidence="1 2" key="1">
    <citation type="submission" date="2023-03" db="EMBL/GenBank/DDBJ databases">
        <title>Genome insight into feeding habits of ladybird beetles.</title>
        <authorList>
            <person name="Li H.-S."/>
            <person name="Huang Y.-H."/>
            <person name="Pang H."/>
        </authorList>
    </citation>
    <scope>NUCLEOTIDE SEQUENCE [LARGE SCALE GENOMIC DNA]</scope>
    <source>
        <strain evidence="1">SYSU_2023b</strain>
        <tissue evidence="1">Whole body</tissue>
    </source>
</reference>
<evidence type="ECO:0000313" key="1">
    <source>
        <dbReference type="EMBL" id="KAK9880277.1"/>
    </source>
</evidence>
<proteinExistence type="predicted"/>